<evidence type="ECO:0000256" key="10">
    <source>
        <dbReference type="ARBA" id="ARBA00023204"/>
    </source>
</evidence>
<keyword evidence="9" id="KW-0411">Iron-sulfur</keyword>
<dbReference type="SUPFAM" id="SSF48150">
    <property type="entry name" value="DNA-glycosylase"/>
    <property type="match status" value="1"/>
</dbReference>
<keyword evidence="11 14" id="KW-0456">Lyase</keyword>
<dbReference type="AlphaFoldDB" id="A0A397URA5"/>
<evidence type="ECO:0000256" key="11">
    <source>
        <dbReference type="ARBA" id="ARBA00023239"/>
    </source>
</evidence>
<dbReference type="GO" id="GO:0051539">
    <property type="term" value="F:4 iron, 4 sulfur cluster binding"/>
    <property type="evidence" value="ECO:0007669"/>
    <property type="project" value="UniProtKB-KW"/>
</dbReference>
<dbReference type="GO" id="GO:0003677">
    <property type="term" value="F:DNA binding"/>
    <property type="evidence" value="ECO:0007669"/>
    <property type="project" value="UniProtKB-UniRule"/>
</dbReference>
<dbReference type="InterPro" id="IPR003265">
    <property type="entry name" value="HhH-GPD_domain"/>
</dbReference>
<dbReference type="PROSITE" id="PS00764">
    <property type="entry name" value="ENDONUCLEASE_III_1"/>
    <property type="match status" value="1"/>
</dbReference>
<dbReference type="OrthoDB" id="2099276at2759"/>
<feature type="domain" description="HhH-GPD" evidence="15">
    <location>
        <begin position="74"/>
        <end position="227"/>
    </location>
</feature>
<protein>
    <recommendedName>
        <fullName evidence="14">Endonuclease III homolog</fullName>
        <ecNumber evidence="14">3.2.2.-</ecNumber>
        <ecNumber evidence="14">4.2.99.18</ecNumber>
    </recommendedName>
    <alternativeName>
        <fullName evidence="14">Bifunctional DNA N-glycosylase/DNA-(apurinic or apyrimidinic site) lyase</fullName>
        <shortName evidence="14">DNA glycosylase/AP lyase</shortName>
    </alternativeName>
</protein>
<dbReference type="Proteomes" id="UP000266673">
    <property type="component" value="Unassembled WGS sequence"/>
</dbReference>
<keyword evidence="3" id="KW-0004">4Fe-4S</keyword>
<dbReference type="EC" id="4.2.99.18" evidence="14"/>
<dbReference type="GO" id="GO:0006285">
    <property type="term" value="P:base-excision repair, AP site formation"/>
    <property type="evidence" value="ECO:0007669"/>
    <property type="project" value="UniProtKB-UniRule"/>
</dbReference>
<evidence type="ECO:0000256" key="2">
    <source>
        <dbReference type="ARBA" id="ARBA00008343"/>
    </source>
</evidence>
<dbReference type="SMART" id="SM00478">
    <property type="entry name" value="ENDO3c"/>
    <property type="match status" value="1"/>
</dbReference>
<dbReference type="InterPro" id="IPR004035">
    <property type="entry name" value="Endouclease-III_FeS-bd_BS"/>
</dbReference>
<evidence type="ECO:0000256" key="3">
    <source>
        <dbReference type="ARBA" id="ARBA00022485"/>
    </source>
</evidence>
<keyword evidence="4" id="KW-0479">Metal-binding</keyword>
<dbReference type="Pfam" id="PF10576">
    <property type="entry name" value="EndIII_4Fe-2S"/>
    <property type="match status" value="1"/>
</dbReference>
<dbReference type="PANTHER" id="PTHR43286:SF1">
    <property type="entry name" value="ENDONUCLEASE III-LIKE PROTEIN 1"/>
    <property type="match status" value="1"/>
</dbReference>
<dbReference type="SMART" id="SM00525">
    <property type="entry name" value="FES"/>
    <property type="match status" value="1"/>
</dbReference>
<dbReference type="GO" id="GO:0005739">
    <property type="term" value="C:mitochondrion"/>
    <property type="evidence" value="ECO:0007669"/>
    <property type="project" value="UniProtKB-SubCell"/>
</dbReference>
<evidence type="ECO:0000256" key="9">
    <source>
        <dbReference type="ARBA" id="ARBA00023014"/>
    </source>
</evidence>
<dbReference type="CDD" id="cd00056">
    <property type="entry name" value="ENDO3c"/>
    <property type="match status" value="1"/>
</dbReference>
<organism evidence="16 17">
    <name type="scientific">Gigaspora rosea</name>
    <dbReference type="NCBI Taxonomy" id="44941"/>
    <lineage>
        <taxon>Eukaryota</taxon>
        <taxon>Fungi</taxon>
        <taxon>Fungi incertae sedis</taxon>
        <taxon>Mucoromycota</taxon>
        <taxon>Glomeromycotina</taxon>
        <taxon>Glomeromycetes</taxon>
        <taxon>Diversisporales</taxon>
        <taxon>Gigasporaceae</taxon>
        <taxon>Gigaspora</taxon>
    </lineage>
</organism>
<evidence type="ECO:0000256" key="7">
    <source>
        <dbReference type="ARBA" id="ARBA00022946"/>
    </source>
</evidence>
<keyword evidence="10 14" id="KW-0234">DNA repair</keyword>
<evidence type="ECO:0000256" key="8">
    <source>
        <dbReference type="ARBA" id="ARBA00023004"/>
    </source>
</evidence>
<keyword evidence="12 14" id="KW-0326">Glycosidase</keyword>
<evidence type="ECO:0000256" key="12">
    <source>
        <dbReference type="ARBA" id="ARBA00023295"/>
    </source>
</evidence>
<comment type="similarity">
    <text evidence="2 14">Belongs to the Nth/MutY family.</text>
</comment>
<sequence length="250" mass="28393">MTKQKYSALNKKLTTNEQIQPPLSWEEVYKCIKNYRKTAVAPVDTMGCERLADEPNDVITPQTSRFQSLIALMLSSQTKDQVTAAAMQNLRQQLTGGLNIESIMQVDEKFLDQCISKVGFHRRKAKYIKQAAKICKEEYNGDIPDSVERLMKLPGVGPKMAYLCMHVAWKQNQGIGVDVHVHRITNRLGWCRTEKAGPEATRQVLESWLPYSFWQEINPMLVGFGQITCLPRNPKCLECPVRNECPSSST</sequence>
<dbReference type="Gene3D" id="1.10.1670.10">
    <property type="entry name" value="Helix-hairpin-Helix base-excision DNA repair enzymes (C-terminal)"/>
    <property type="match status" value="1"/>
</dbReference>
<dbReference type="PANTHER" id="PTHR43286">
    <property type="entry name" value="ENDONUCLEASE III-LIKE PROTEIN 1"/>
    <property type="match status" value="1"/>
</dbReference>
<evidence type="ECO:0000256" key="5">
    <source>
        <dbReference type="ARBA" id="ARBA00022763"/>
    </source>
</evidence>
<keyword evidence="17" id="KW-1185">Reference proteome</keyword>
<evidence type="ECO:0000256" key="1">
    <source>
        <dbReference type="ARBA" id="ARBA00001966"/>
    </source>
</evidence>
<reference evidence="16 17" key="1">
    <citation type="submission" date="2018-06" db="EMBL/GenBank/DDBJ databases">
        <title>Comparative genomics reveals the genomic features of Rhizophagus irregularis, R. cerebriforme, R. diaphanum and Gigaspora rosea, and their symbiotic lifestyle signature.</title>
        <authorList>
            <person name="Morin E."/>
            <person name="San Clemente H."/>
            <person name="Chen E.C.H."/>
            <person name="De La Providencia I."/>
            <person name="Hainaut M."/>
            <person name="Kuo A."/>
            <person name="Kohler A."/>
            <person name="Murat C."/>
            <person name="Tang N."/>
            <person name="Roy S."/>
            <person name="Loubradou J."/>
            <person name="Henrissat B."/>
            <person name="Grigoriev I.V."/>
            <person name="Corradi N."/>
            <person name="Roux C."/>
            <person name="Martin F.M."/>
        </authorList>
    </citation>
    <scope>NUCLEOTIDE SEQUENCE [LARGE SCALE GENOMIC DNA]</scope>
    <source>
        <strain evidence="16 17">DAOM 194757</strain>
    </source>
</reference>
<comment type="catalytic activity">
    <reaction evidence="13 14">
        <text>2'-deoxyribonucleotide-(2'-deoxyribose 5'-phosphate)-2'-deoxyribonucleotide-DNA = a 3'-end 2'-deoxyribonucleotide-(2,3-dehydro-2,3-deoxyribose 5'-phosphate)-DNA + a 5'-end 5'-phospho-2'-deoxyribonucleoside-DNA + H(+)</text>
        <dbReference type="Rhea" id="RHEA:66592"/>
        <dbReference type="Rhea" id="RHEA-COMP:13180"/>
        <dbReference type="Rhea" id="RHEA-COMP:16897"/>
        <dbReference type="Rhea" id="RHEA-COMP:17067"/>
        <dbReference type="ChEBI" id="CHEBI:15378"/>
        <dbReference type="ChEBI" id="CHEBI:136412"/>
        <dbReference type="ChEBI" id="CHEBI:157695"/>
        <dbReference type="ChEBI" id="CHEBI:167181"/>
        <dbReference type="EC" id="4.2.99.18"/>
    </reaction>
</comment>
<dbReference type="GO" id="GO:0140078">
    <property type="term" value="F:class I DNA-(apurinic or apyrimidinic site) endonuclease activity"/>
    <property type="evidence" value="ECO:0007669"/>
    <property type="project" value="UniProtKB-EC"/>
</dbReference>
<evidence type="ECO:0000259" key="15">
    <source>
        <dbReference type="SMART" id="SM00478"/>
    </source>
</evidence>
<evidence type="ECO:0000256" key="6">
    <source>
        <dbReference type="ARBA" id="ARBA00022801"/>
    </source>
</evidence>
<accession>A0A397URA5</accession>
<dbReference type="Pfam" id="PF00633">
    <property type="entry name" value="HHH"/>
    <property type="match status" value="1"/>
</dbReference>
<keyword evidence="14" id="KW-0539">Nucleus</keyword>
<keyword evidence="14" id="KW-0496">Mitochondrion</keyword>
<dbReference type="EMBL" id="QKWP01001055">
    <property type="protein sequence ID" value="RIB12141.1"/>
    <property type="molecule type" value="Genomic_DNA"/>
</dbReference>
<comment type="function">
    <text evidence="14">Bifunctional DNA N-glycosylase with associated apurinic/apyrimidinic (AP) lyase function that catalyzes the first step in base excision repair (BER), the primary repair pathway for the repair of oxidative DNA damage. The DNA N-glycosylase activity releases the damaged DNA base from DNA by cleaving the N-glycosidic bond, leaving an AP site. The AP lyase activity cleaves the phosphodiester bond 3' to the AP site by a beta-elimination. Primarily recognizes and repairs oxidative base damage of pyrimidines.</text>
</comment>
<dbReference type="GO" id="GO:0000703">
    <property type="term" value="F:oxidized pyrimidine nucleobase lesion DNA N-glycosylase activity"/>
    <property type="evidence" value="ECO:0007669"/>
    <property type="project" value="UniProtKB-UniRule"/>
</dbReference>
<dbReference type="InterPro" id="IPR004036">
    <property type="entry name" value="Endonuclease-III-like_CS2"/>
</dbReference>
<keyword evidence="6 14" id="KW-0378">Hydrolase</keyword>
<evidence type="ECO:0000256" key="4">
    <source>
        <dbReference type="ARBA" id="ARBA00022723"/>
    </source>
</evidence>
<dbReference type="HAMAP" id="MF_03183">
    <property type="entry name" value="Endonuclease_III_Nth"/>
    <property type="match status" value="1"/>
</dbReference>
<dbReference type="InterPro" id="IPR030841">
    <property type="entry name" value="NTH1"/>
</dbReference>
<name>A0A397URA5_9GLOM</name>
<dbReference type="InterPro" id="IPR000445">
    <property type="entry name" value="HhH_motif"/>
</dbReference>
<keyword evidence="5 14" id="KW-0227">DNA damage</keyword>
<keyword evidence="8" id="KW-0408">Iron</keyword>
<dbReference type="InterPro" id="IPR011257">
    <property type="entry name" value="DNA_glycosylase"/>
</dbReference>
<gene>
    <name evidence="14" type="primary">NTH1</name>
    <name evidence="16" type="ORF">C2G38_1977165</name>
</gene>
<comment type="cofactor">
    <cofactor evidence="1">
        <name>[4Fe-4S] cluster</name>
        <dbReference type="ChEBI" id="CHEBI:49883"/>
    </cofactor>
</comment>
<proteinExistence type="inferred from homology"/>
<dbReference type="EC" id="3.2.2.-" evidence="14"/>
<dbReference type="PROSITE" id="PS01155">
    <property type="entry name" value="ENDONUCLEASE_III_2"/>
    <property type="match status" value="1"/>
</dbReference>
<evidence type="ECO:0000313" key="16">
    <source>
        <dbReference type="EMBL" id="RIB12141.1"/>
    </source>
</evidence>
<evidence type="ECO:0000313" key="17">
    <source>
        <dbReference type="Proteomes" id="UP000266673"/>
    </source>
</evidence>
<dbReference type="GO" id="GO:0006289">
    <property type="term" value="P:nucleotide-excision repair"/>
    <property type="evidence" value="ECO:0007669"/>
    <property type="project" value="TreeGrafter"/>
</dbReference>
<keyword evidence="7" id="KW-0809">Transit peptide</keyword>
<evidence type="ECO:0000256" key="14">
    <source>
        <dbReference type="HAMAP-Rule" id="MF_03183"/>
    </source>
</evidence>
<dbReference type="FunFam" id="1.10.340.30:FF:000005">
    <property type="entry name" value="Endonuclease III-like protein 1"/>
    <property type="match status" value="1"/>
</dbReference>
<dbReference type="InterPro" id="IPR023170">
    <property type="entry name" value="HhH_base_excis_C"/>
</dbReference>
<evidence type="ECO:0000256" key="13">
    <source>
        <dbReference type="ARBA" id="ARBA00044632"/>
    </source>
</evidence>
<dbReference type="STRING" id="44941.A0A397URA5"/>
<dbReference type="InterPro" id="IPR003651">
    <property type="entry name" value="Endonuclease3_FeS-loop_motif"/>
</dbReference>
<dbReference type="GO" id="GO:0005634">
    <property type="term" value="C:nucleus"/>
    <property type="evidence" value="ECO:0007669"/>
    <property type="project" value="UniProtKB-SubCell"/>
</dbReference>
<comment type="subcellular location">
    <subcellularLocation>
        <location evidence="14">Nucleus</location>
    </subcellularLocation>
    <subcellularLocation>
        <location evidence="14">Mitochondrion</location>
    </subcellularLocation>
</comment>
<dbReference type="GO" id="GO:0046872">
    <property type="term" value="F:metal ion binding"/>
    <property type="evidence" value="ECO:0007669"/>
    <property type="project" value="UniProtKB-KW"/>
</dbReference>
<comment type="caution">
    <text evidence="16">The sequence shown here is derived from an EMBL/GenBank/DDBJ whole genome shotgun (WGS) entry which is preliminary data.</text>
</comment>
<dbReference type="Pfam" id="PF00730">
    <property type="entry name" value="HhH-GPD"/>
    <property type="match status" value="1"/>
</dbReference>
<dbReference type="Gene3D" id="1.10.340.30">
    <property type="entry name" value="Hypothetical protein, domain 2"/>
    <property type="match status" value="1"/>
</dbReference>
<comment type="caution">
    <text evidence="14">Lacks conserved residue(s) required for the propagation of feature annotation.</text>
</comment>